<gene>
    <name evidence="3" type="ORF">SAOR_13160</name>
</gene>
<reference evidence="3 4" key="1">
    <citation type="submission" date="2013-10" db="EMBL/GenBank/DDBJ databases">
        <title>Salinisphaera orenii MK-B5 Genome Sequencing.</title>
        <authorList>
            <person name="Lai Q."/>
            <person name="Li C."/>
            <person name="Shao Z."/>
        </authorList>
    </citation>
    <scope>NUCLEOTIDE SEQUENCE [LARGE SCALE GENOMIC DNA]</scope>
    <source>
        <strain evidence="3 4">MK-B5</strain>
    </source>
</reference>
<sequence length="172" mass="18567">MRSIEARRRTLAGLWLLDHGLRARGFDDGALARLGFSADGRPEIDGGPPFNISHSEALVACAIAPEGAAIGLDVEARRPRSPTRLARLLSGDERAIALADPPRFFDYWCAREATVKASGRVGLARIKALTLHADHARLDGLDWPLRRLELAAGYAACLASDRPIGDIDLVPL</sequence>
<comment type="caution">
    <text evidence="3">The sequence shown here is derived from an EMBL/GenBank/DDBJ whole genome shotgun (WGS) entry which is preliminary data.</text>
</comment>
<dbReference type="Proteomes" id="UP000283993">
    <property type="component" value="Unassembled WGS sequence"/>
</dbReference>
<dbReference type="EMBL" id="AYKH01000040">
    <property type="protein sequence ID" value="ROO25044.1"/>
    <property type="molecule type" value="Genomic_DNA"/>
</dbReference>
<evidence type="ECO:0000313" key="3">
    <source>
        <dbReference type="EMBL" id="ROO25044.1"/>
    </source>
</evidence>
<feature type="domain" description="4'-phosphopantetheinyl transferase" evidence="2">
    <location>
        <begin position="69"/>
        <end position="123"/>
    </location>
</feature>
<dbReference type="GO" id="GO:0008897">
    <property type="term" value="F:holo-[acyl-carrier-protein] synthase activity"/>
    <property type="evidence" value="ECO:0007669"/>
    <property type="project" value="InterPro"/>
</dbReference>
<evidence type="ECO:0000313" key="4">
    <source>
        <dbReference type="Proteomes" id="UP000283993"/>
    </source>
</evidence>
<dbReference type="InterPro" id="IPR008278">
    <property type="entry name" value="4-PPantetheinyl_Trfase_dom"/>
</dbReference>
<organism evidence="3 4">
    <name type="scientific">Salinisphaera orenii MK-B5</name>
    <dbReference type="NCBI Taxonomy" id="856730"/>
    <lineage>
        <taxon>Bacteria</taxon>
        <taxon>Pseudomonadati</taxon>
        <taxon>Pseudomonadota</taxon>
        <taxon>Gammaproteobacteria</taxon>
        <taxon>Salinisphaerales</taxon>
        <taxon>Salinisphaeraceae</taxon>
        <taxon>Salinisphaera</taxon>
    </lineage>
</organism>
<dbReference type="InterPro" id="IPR037143">
    <property type="entry name" value="4-PPantetheinyl_Trfase_dom_sf"/>
</dbReference>
<accession>A0A423PHJ9</accession>
<keyword evidence="1" id="KW-0808">Transferase</keyword>
<name>A0A423PHJ9_9GAMM</name>
<evidence type="ECO:0000259" key="2">
    <source>
        <dbReference type="Pfam" id="PF01648"/>
    </source>
</evidence>
<keyword evidence="4" id="KW-1185">Reference proteome</keyword>
<protein>
    <recommendedName>
        <fullName evidence="2">4'-phosphopantetheinyl transferase domain-containing protein</fullName>
    </recommendedName>
</protein>
<dbReference type="GO" id="GO:0000287">
    <property type="term" value="F:magnesium ion binding"/>
    <property type="evidence" value="ECO:0007669"/>
    <property type="project" value="InterPro"/>
</dbReference>
<dbReference type="Pfam" id="PF01648">
    <property type="entry name" value="ACPS"/>
    <property type="match status" value="1"/>
</dbReference>
<dbReference type="RefSeq" id="WP_185015684.1">
    <property type="nucleotide sequence ID" value="NZ_AYKH01000040.1"/>
</dbReference>
<proteinExistence type="predicted"/>
<dbReference type="AlphaFoldDB" id="A0A423PHJ9"/>
<evidence type="ECO:0000256" key="1">
    <source>
        <dbReference type="ARBA" id="ARBA00022679"/>
    </source>
</evidence>
<dbReference type="Gene3D" id="3.90.470.20">
    <property type="entry name" value="4'-phosphopantetheinyl transferase domain"/>
    <property type="match status" value="2"/>
</dbReference>
<dbReference type="SUPFAM" id="SSF56214">
    <property type="entry name" value="4'-phosphopantetheinyl transferase"/>
    <property type="match status" value="1"/>
</dbReference>